<feature type="chain" id="PRO_5011647876" description="Outer membrane protein beta-barrel domain-containing protein" evidence="1">
    <location>
        <begin position="24"/>
        <end position="245"/>
    </location>
</feature>
<proteinExistence type="predicted"/>
<accession>A0A1I5X290</accession>
<keyword evidence="1" id="KW-0732">Signal</keyword>
<dbReference type="STRING" id="1079859.SAMN04515674_11387"/>
<dbReference type="AlphaFoldDB" id="A0A1I5X290"/>
<sequence length="245" mass="27141">MKSVLISISVYTFLVFFSLQSHAQNVSKSYNTLDLSIAAGKGFSPALSYARLWKIGKSNHFRIGLGARLTSFWASDFEARTAPAKLTSGKESLAALFSEDIIANIDTFKLSKVQTNALNATLYLQYSLSQKFEFGMNIDLLGFTFGGQQSGYFIANSLGNSVNGQKSAASPSSFNALLISDSDYGSLNSELYGRYWLNDRFGIRAGLSFQFVEYKTDKKVTVANTDNDRWRGKILMPMVAICYKF</sequence>
<protein>
    <recommendedName>
        <fullName evidence="4">Outer membrane protein beta-barrel domain-containing protein</fullName>
    </recommendedName>
</protein>
<evidence type="ECO:0000313" key="2">
    <source>
        <dbReference type="EMBL" id="SFQ26044.1"/>
    </source>
</evidence>
<dbReference type="OrthoDB" id="652299at2"/>
<dbReference type="EMBL" id="FOXH01000013">
    <property type="protein sequence ID" value="SFQ26044.1"/>
    <property type="molecule type" value="Genomic_DNA"/>
</dbReference>
<organism evidence="2 3">
    <name type="scientific">Pseudarcicella hirudinis</name>
    <dbReference type="NCBI Taxonomy" id="1079859"/>
    <lineage>
        <taxon>Bacteria</taxon>
        <taxon>Pseudomonadati</taxon>
        <taxon>Bacteroidota</taxon>
        <taxon>Cytophagia</taxon>
        <taxon>Cytophagales</taxon>
        <taxon>Flectobacillaceae</taxon>
        <taxon>Pseudarcicella</taxon>
    </lineage>
</organism>
<feature type="signal peptide" evidence="1">
    <location>
        <begin position="1"/>
        <end position="23"/>
    </location>
</feature>
<dbReference type="Proteomes" id="UP000199306">
    <property type="component" value="Unassembled WGS sequence"/>
</dbReference>
<evidence type="ECO:0008006" key="4">
    <source>
        <dbReference type="Google" id="ProtNLM"/>
    </source>
</evidence>
<dbReference type="RefSeq" id="WP_092018794.1">
    <property type="nucleotide sequence ID" value="NZ_FOXH01000013.1"/>
</dbReference>
<name>A0A1I5X290_9BACT</name>
<reference evidence="2 3" key="1">
    <citation type="submission" date="2016-10" db="EMBL/GenBank/DDBJ databases">
        <authorList>
            <person name="de Groot N.N."/>
        </authorList>
    </citation>
    <scope>NUCLEOTIDE SEQUENCE [LARGE SCALE GENOMIC DNA]</scope>
    <source>
        <strain evidence="3">E92,LMG 26720,CCM 7988</strain>
    </source>
</reference>
<evidence type="ECO:0000313" key="3">
    <source>
        <dbReference type="Proteomes" id="UP000199306"/>
    </source>
</evidence>
<evidence type="ECO:0000256" key="1">
    <source>
        <dbReference type="SAM" id="SignalP"/>
    </source>
</evidence>
<gene>
    <name evidence="2" type="ORF">SAMN04515674_11387</name>
</gene>
<keyword evidence="3" id="KW-1185">Reference proteome</keyword>